<name>A0ABC8S9U5_9AQUA</name>
<dbReference type="Proteomes" id="UP001642360">
    <property type="component" value="Unassembled WGS sequence"/>
</dbReference>
<evidence type="ECO:0000313" key="1">
    <source>
        <dbReference type="EMBL" id="CAK9153993.1"/>
    </source>
</evidence>
<dbReference type="AlphaFoldDB" id="A0ABC8S9U5"/>
<organism evidence="1 2">
    <name type="scientific">Ilex paraguariensis</name>
    <name type="common">yerba mate</name>
    <dbReference type="NCBI Taxonomy" id="185542"/>
    <lineage>
        <taxon>Eukaryota</taxon>
        <taxon>Viridiplantae</taxon>
        <taxon>Streptophyta</taxon>
        <taxon>Embryophyta</taxon>
        <taxon>Tracheophyta</taxon>
        <taxon>Spermatophyta</taxon>
        <taxon>Magnoliopsida</taxon>
        <taxon>eudicotyledons</taxon>
        <taxon>Gunneridae</taxon>
        <taxon>Pentapetalae</taxon>
        <taxon>asterids</taxon>
        <taxon>campanulids</taxon>
        <taxon>Aquifoliales</taxon>
        <taxon>Aquifoliaceae</taxon>
        <taxon>Ilex</taxon>
    </lineage>
</organism>
<reference evidence="1 2" key="1">
    <citation type="submission" date="2024-02" db="EMBL/GenBank/DDBJ databases">
        <authorList>
            <person name="Vignale AGUSTIN F."/>
            <person name="Sosa J E."/>
            <person name="Modenutti C."/>
        </authorList>
    </citation>
    <scope>NUCLEOTIDE SEQUENCE [LARGE SCALE GENOMIC DNA]</scope>
</reference>
<dbReference type="EMBL" id="CAUOFW020002472">
    <property type="protein sequence ID" value="CAK9153993.1"/>
    <property type="molecule type" value="Genomic_DNA"/>
</dbReference>
<keyword evidence="2" id="KW-1185">Reference proteome</keyword>
<sequence>MAFYCPIKDCLALHHQQSFATSNTSLLREETVKGHPQEYPSHVPVQVNLPALGRCDDTLTSSKWVKATTTVYSLQDYCEVVTKLCVNSNNTEGFVIAADFIE</sequence>
<accession>A0ABC8S9U5</accession>
<comment type="caution">
    <text evidence="1">The sequence shown here is derived from an EMBL/GenBank/DDBJ whole genome shotgun (WGS) entry which is preliminary data.</text>
</comment>
<evidence type="ECO:0000313" key="2">
    <source>
        <dbReference type="Proteomes" id="UP001642360"/>
    </source>
</evidence>
<protein>
    <submittedName>
        <fullName evidence="1">Uncharacterized protein</fullName>
    </submittedName>
</protein>
<gene>
    <name evidence="1" type="ORF">ILEXP_LOCUS22294</name>
</gene>
<proteinExistence type="predicted"/>